<dbReference type="InterPro" id="IPR011042">
    <property type="entry name" value="6-blade_b-propeller_TolB-like"/>
</dbReference>
<proteinExistence type="predicted"/>
<keyword evidence="2" id="KW-1185">Reference proteome</keyword>
<dbReference type="Gene3D" id="2.120.10.30">
    <property type="entry name" value="TolB, C-terminal domain"/>
    <property type="match status" value="1"/>
</dbReference>
<dbReference type="EMBL" id="CACVKT020007633">
    <property type="protein sequence ID" value="CAC5409080.1"/>
    <property type="molecule type" value="Genomic_DNA"/>
</dbReference>
<dbReference type="Gene3D" id="2.40.10.500">
    <property type="match status" value="1"/>
</dbReference>
<dbReference type="Pfam" id="PF06739">
    <property type="entry name" value="SBBP"/>
    <property type="match status" value="1"/>
</dbReference>
<protein>
    <recommendedName>
        <fullName evidence="3">TRIM2_3</fullName>
    </recommendedName>
</protein>
<evidence type="ECO:0000313" key="1">
    <source>
        <dbReference type="EMBL" id="CAC5409080.1"/>
    </source>
</evidence>
<reference evidence="1 2" key="1">
    <citation type="submission" date="2020-06" db="EMBL/GenBank/DDBJ databases">
        <authorList>
            <person name="Li R."/>
            <person name="Bekaert M."/>
        </authorList>
    </citation>
    <scope>NUCLEOTIDE SEQUENCE [LARGE SCALE GENOMIC DNA]</scope>
    <source>
        <strain evidence="2">wild</strain>
    </source>
</reference>
<accession>A0A6J8DQC6</accession>
<sequence>MGNTCCRLRKDRSSEIHEDIDENQYRDIMEYSSSAAEGAQVAVTHVLRSTKPAGFEFDVNQTDDIRITGMAIINNDRLVICNNKSSHLLVYSTSGKYLHQEPVSGYPFDIAILSEGNQAVVSFQWENYVQLIDLSNPCIIAAHTINITYPSSGGISSYKNTIFIGGERGYSINSLEGKHLKSIKHIKSSVQNIYFLKYTTECVAYSDSKHVYLKNITNAKTKSTKEQATQPNGIAFDNLGNIYCTDYVMDRVFKFLKIDNVYKFTVILTKADGLYAPRALCFNDDYSKLCIANNDGQSIYVYNL</sequence>
<dbReference type="AlphaFoldDB" id="A0A6J8DQC6"/>
<gene>
    <name evidence="1" type="ORF">MCOR_42411</name>
</gene>
<name>A0A6J8DQC6_MYTCO</name>
<dbReference type="Proteomes" id="UP000507470">
    <property type="component" value="Unassembled WGS sequence"/>
</dbReference>
<organism evidence="1 2">
    <name type="scientific">Mytilus coruscus</name>
    <name type="common">Sea mussel</name>
    <dbReference type="NCBI Taxonomy" id="42192"/>
    <lineage>
        <taxon>Eukaryota</taxon>
        <taxon>Metazoa</taxon>
        <taxon>Spiralia</taxon>
        <taxon>Lophotrochozoa</taxon>
        <taxon>Mollusca</taxon>
        <taxon>Bivalvia</taxon>
        <taxon>Autobranchia</taxon>
        <taxon>Pteriomorphia</taxon>
        <taxon>Mytilida</taxon>
        <taxon>Mytiloidea</taxon>
        <taxon>Mytilidae</taxon>
        <taxon>Mytilinae</taxon>
        <taxon>Mytilus</taxon>
    </lineage>
</organism>
<dbReference type="SUPFAM" id="SSF101898">
    <property type="entry name" value="NHL repeat"/>
    <property type="match status" value="1"/>
</dbReference>
<evidence type="ECO:0008006" key="3">
    <source>
        <dbReference type="Google" id="ProtNLM"/>
    </source>
</evidence>
<dbReference type="InterPro" id="IPR010620">
    <property type="entry name" value="SBBP_repeat"/>
</dbReference>
<evidence type="ECO:0000313" key="2">
    <source>
        <dbReference type="Proteomes" id="UP000507470"/>
    </source>
</evidence>